<dbReference type="InterPro" id="IPR011990">
    <property type="entry name" value="TPR-like_helical_dom_sf"/>
</dbReference>
<proteinExistence type="predicted"/>
<evidence type="ECO:0000313" key="2">
    <source>
        <dbReference type="Proteomes" id="UP001431963"/>
    </source>
</evidence>
<protein>
    <submittedName>
        <fullName evidence="1">Tetratricopeptide repeat protein</fullName>
    </submittedName>
</protein>
<comment type="caution">
    <text evidence="1">The sequence shown here is derived from an EMBL/GenBank/DDBJ whole genome shotgun (WGS) entry which is preliminary data.</text>
</comment>
<dbReference type="Gene3D" id="1.25.40.10">
    <property type="entry name" value="Tetratricopeptide repeat domain"/>
    <property type="match status" value="1"/>
</dbReference>
<dbReference type="RefSeq" id="WP_335421371.1">
    <property type="nucleotide sequence ID" value="NZ_JBALHR010000003.1"/>
</dbReference>
<organism evidence="1 2">
    <name type="scientific">Gemmobacter denitrificans</name>
    <dbReference type="NCBI Taxonomy" id="3123040"/>
    <lineage>
        <taxon>Bacteria</taxon>
        <taxon>Pseudomonadati</taxon>
        <taxon>Pseudomonadota</taxon>
        <taxon>Alphaproteobacteria</taxon>
        <taxon>Rhodobacterales</taxon>
        <taxon>Paracoccaceae</taxon>
        <taxon>Gemmobacter</taxon>
    </lineage>
</organism>
<reference evidence="1" key="1">
    <citation type="submission" date="2024-02" db="EMBL/GenBank/DDBJ databases">
        <title>Genome sequences of strain Gemmobacter sp. JM10B15.</title>
        <authorList>
            <person name="Zhang M."/>
        </authorList>
    </citation>
    <scope>NUCLEOTIDE SEQUENCE</scope>
    <source>
        <strain evidence="1">JM10B15</strain>
    </source>
</reference>
<dbReference type="SUPFAM" id="SSF48452">
    <property type="entry name" value="TPR-like"/>
    <property type="match status" value="1"/>
</dbReference>
<accession>A0ABU8BTE0</accession>
<sequence>MLVPAPFVSDAAHWLSEGRKLKSEARFIESAQAFARAAALAPDGRGQLHQGLALRDAGQVDTALTVLAAYCQSHPNDPDGWSMLGTLFKREGRWAEAVPPLRQSVALREDAPTRNALVTSLWRCGAMAEAQIEGLRNLQQKDRRAMESFATTPWAGQTLRPWGRSFDPDRRSRNIIAFSLWGDRPEYVTGAIINAQIAPHLYVGWTARFYCDTSVPADAREALSAHGAQVILMDRPDDARLRPMWRFLASDDPGVNVFLCRDADSRLNAKELLAVQDWLFSRKRFHVMRDHLYHMELMLAGMWGGVAGVLPDIRTTLAAAPRYFDNRFADQAFLADMVWPLIRPDACIHDTHYRFPDAGPFPPGYDLPGQIHVGGGVKSMPHWSRYVGRRDS</sequence>
<name>A0ABU8BTE0_9RHOB</name>
<dbReference type="Pfam" id="PF13428">
    <property type="entry name" value="TPR_14"/>
    <property type="match status" value="1"/>
</dbReference>
<keyword evidence="2" id="KW-1185">Reference proteome</keyword>
<dbReference type="EMBL" id="JBALHR010000003">
    <property type="protein sequence ID" value="MEH7827931.1"/>
    <property type="molecule type" value="Genomic_DNA"/>
</dbReference>
<gene>
    <name evidence="1" type="ORF">V6590_07210</name>
</gene>
<evidence type="ECO:0000313" key="1">
    <source>
        <dbReference type="EMBL" id="MEH7827931.1"/>
    </source>
</evidence>
<dbReference type="Proteomes" id="UP001431963">
    <property type="component" value="Unassembled WGS sequence"/>
</dbReference>